<dbReference type="Pfam" id="PF10112">
    <property type="entry name" value="Halogen_Hydrol"/>
    <property type="match status" value="1"/>
</dbReference>
<comment type="caution">
    <text evidence="2">The sequence shown here is derived from an EMBL/GenBank/DDBJ whole genome shotgun (WGS) entry which is preliminary data.</text>
</comment>
<keyword evidence="1" id="KW-0812">Transmembrane</keyword>
<reference evidence="2 3" key="1">
    <citation type="submission" date="2021-01" db="EMBL/GenBank/DDBJ databases">
        <title>Genomic Encyclopedia of Type Strains, Phase IV (KMG-IV): sequencing the most valuable type-strain genomes for metagenomic binning, comparative biology and taxonomic classification.</title>
        <authorList>
            <person name="Goeker M."/>
        </authorList>
    </citation>
    <scope>NUCLEOTIDE SEQUENCE [LARGE SCALE GENOMIC DNA]</scope>
    <source>
        <strain evidence="2 3">DSM 105482</strain>
    </source>
</reference>
<keyword evidence="1" id="KW-0472">Membrane</keyword>
<proteinExistence type="predicted"/>
<sequence>MNRILTVFAAMFLALPTAAAGLLISFFAFEQTFLLSIAISLILGVSAFFLSAAVFKIRYLRKHGLTRKEYQYIEKNLDEAKRKIFRLNKALVMIRHIPSIRQRIDLIRITRKIYSLTKKEPKRFYLANEFYFSHLDSAVELTERYNFLSAQPIKNAEIEHSLLETRRTIDELSHSIEKDLYQILSEDVNQLQFELDVAKHTIKTAHDTP</sequence>
<evidence type="ECO:0000256" key="1">
    <source>
        <dbReference type="SAM" id="Phobius"/>
    </source>
</evidence>
<feature type="transmembrane region" description="Helical" evidence="1">
    <location>
        <begin position="35"/>
        <end position="55"/>
    </location>
</feature>
<evidence type="ECO:0000313" key="3">
    <source>
        <dbReference type="Proteomes" id="UP000823486"/>
    </source>
</evidence>
<organism evidence="2 3">
    <name type="scientific">Peribacillus deserti</name>
    <dbReference type="NCBI Taxonomy" id="673318"/>
    <lineage>
        <taxon>Bacteria</taxon>
        <taxon>Bacillati</taxon>
        <taxon>Bacillota</taxon>
        <taxon>Bacilli</taxon>
        <taxon>Bacillales</taxon>
        <taxon>Bacillaceae</taxon>
        <taxon>Peribacillus</taxon>
    </lineage>
</organism>
<dbReference type="EMBL" id="JAFBFI010000014">
    <property type="protein sequence ID" value="MBM7693623.1"/>
    <property type="molecule type" value="Genomic_DNA"/>
</dbReference>
<protein>
    <submittedName>
        <fullName evidence="2">5-bromo-4-chloroindolyl phosphate hydrolysis protein</fullName>
    </submittedName>
</protein>
<name>A0ABS2QMD4_9BACI</name>
<keyword evidence="1" id="KW-1133">Transmembrane helix</keyword>
<gene>
    <name evidence="2" type="ORF">JOC77_003067</name>
</gene>
<dbReference type="RefSeq" id="WP_204544484.1">
    <property type="nucleotide sequence ID" value="NZ_JAFBFI010000014.1"/>
</dbReference>
<accession>A0ABS2QMD4</accession>
<dbReference type="Proteomes" id="UP000823486">
    <property type="component" value="Unassembled WGS sequence"/>
</dbReference>
<keyword evidence="3" id="KW-1185">Reference proteome</keyword>
<dbReference type="InterPro" id="IPR018770">
    <property type="entry name" value="ChloroindolylP_hydrolase"/>
</dbReference>
<evidence type="ECO:0000313" key="2">
    <source>
        <dbReference type="EMBL" id="MBM7693623.1"/>
    </source>
</evidence>